<dbReference type="EC" id="2.3.2.27" evidence="2"/>
<feature type="domain" description="RING-type" evidence="11">
    <location>
        <begin position="102"/>
        <end position="144"/>
    </location>
</feature>
<comment type="similarity">
    <text evidence="7">Belongs to the RING-type zinc finger family. ATL subfamily.</text>
</comment>
<keyword evidence="3" id="KW-0479">Metal-binding</keyword>
<feature type="transmembrane region" description="Helical" evidence="10">
    <location>
        <begin position="31"/>
        <end position="53"/>
    </location>
</feature>
<dbReference type="SUPFAM" id="SSF57850">
    <property type="entry name" value="RING/U-box"/>
    <property type="match status" value="1"/>
</dbReference>
<dbReference type="InterPro" id="IPR013083">
    <property type="entry name" value="Znf_RING/FYVE/PHD"/>
</dbReference>
<comment type="catalytic activity">
    <reaction evidence="1">
        <text>S-ubiquitinyl-[E2 ubiquitin-conjugating enzyme]-L-cysteine + [acceptor protein]-L-lysine = [E2 ubiquitin-conjugating enzyme]-L-cysteine + N(6)-ubiquitinyl-[acceptor protein]-L-lysine.</text>
        <dbReference type="EC" id="2.3.2.27"/>
    </reaction>
</comment>
<organism evidence="12 13">
    <name type="scientific">Camellia sinensis var. sinensis</name>
    <name type="common">China tea</name>
    <dbReference type="NCBI Taxonomy" id="542762"/>
    <lineage>
        <taxon>Eukaryota</taxon>
        <taxon>Viridiplantae</taxon>
        <taxon>Streptophyta</taxon>
        <taxon>Embryophyta</taxon>
        <taxon>Tracheophyta</taxon>
        <taxon>Spermatophyta</taxon>
        <taxon>Magnoliopsida</taxon>
        <taxon>eudicotyledons</taxon>
        <taxon>Gunneridae</taxon>
        <taxon>Pentapetalae</taxon>
        <taxon>asterids</taxon>
        <taxon>Ericales</taxon>
        <taxon>Theaceae</taxon>
        <taxon>Camellia</taxon>
    </lineage>
</organism>
<evidence type="ECO:0000256" key="9">
    <source>
        <dbReference type="SAM" id="MobiDB-lite"/>
    </source>
</evidence>
<dbReference type="PANTHER" id="PTHR14155">
    <property type="entry name" value="RING FINGER DOMAIN-CONTAINING"/>
    <property type="match status" value="1"/>
</dbReference>
<dbReference type="UniPathway" id="UPA00143"/>
<keyword evidence="6" id="KW-0862">Zinc</keyword>
<evidence type="ECO:0000313" key="13">
    <source>
        <dbReference type="Proteomes" id="UP000306102"/>
    </source>
</evidence>
<keyword evidence="5" id="KW-0833">Ubl conjugation pathway</keyword>
<evidence type="ECO:0000256" key="4">
    <source>
        <dbReference type="ARBA" id="ARBA00022771"/>
    </source>
</evidence>
<dbReference type="SMART" id="SM00184">
    <property type="entry name" value="RING"/>
    <property type="match status" value="1"/>
</dbReference>
<dbReference type="InterPro" id="IPR001841">
    <property type="entry name" value="Znf_RING"/>
</dbReference>
<evidence type="ECO:0000256" key="2">
    <source>
        <dbReference type="ARBA" id="ARBA00012483"/>
    </source>
</evidence>
<dbReference type="AlphaFoldDB" id="A0A4S4EQ81"/>
<keyword evidence="4 8" id="KW-0863">Zinc-finger</keyword>
<feature type="region of interest" description="Disordered" evidence="9">
    <location>
        <begin position="151"/>
        <end position="180"/>
    </location>
</feature>
<evidence type="ECO:0000256" key="3">
    <source>
        <dbReference type="ARBA" id="ARBA00022723"/>
    </source>
</evidence>
<evidence type="ECO:0000256" key="6">
    <source>
        <dbReference type="ARBA" id="ARBA00022833"/>
    </source>
</evidence>
<keyword evidence="10" id="KW-1133">Transmembrane helix</keyword>
<reference evidence="12 13" key="1">
    <citation type="journal article" date="2018" name="Proc. Natl. Acad. Sci. U.S.A.">
        <title>Draft genome sequence of Camellia sinensis var. sinensis provides insights into the evolution of the tea genome and tea quality.</title>
        <authorList>
            <person name="Wei C."/>
            <person name="Yang H."/>
            <person name="Wang S."/>
            <person name="Zhao J."/>
            <person name="Liu C."/>
            <person name="Gao L."/>
            <person name="Xia E."/>
            <person name="Lu Y."/>
            <person name="Tai Y."/>
            <person name="She G."/>
            <person name="Sun J."/>
            <person name="Cao H."/>
            <person name="Tong W."/>
            <person name="Gao Q."/>
            <person name="Li Y."/>
            <person name="Deng W."/>
            <person name="Jiang X."/>
            <person name="Wang W."/>
            <person name="Chen Q."/>
            <person name="Zhang S."/>
            <person name="Li H."/>
            <person name="Wu J."/>
            <person name="Wang P."/>
            <person name="Li P."/>
            <person name="Shi C."/>
            <person name="Zheng F."/>
            <person name="Jian J."/>
            <person name="Huang B."/>
            <person name="Shan D."/>
            <person name="Shi M."/>
            <person name="Fang C."/>
            <person name="Yue Y."/>
            <person name="Li F."/>
            <person name="Li D."/>
            <person name="Wei S."/>
            <person name="Han B."/>
            <person name="Jiang C."/>
            <person name="Yin Y."/>
            <person name="Xia T."/>
            <person name="Zhang Z."/>
            <person name="Bennetzen J.L."/>
            <person name="Zhao S."/>
            <person name="Wan X."/>
        </authorList>
    </citation>
    <scope>NUCLEOTIDE SEQUENCE [LARGE SCALE GENOMIC DNA]</scope>
    <source>
        <strain evidence="13">cv. Shuchazao</strain>
        <tissue evidence="12">Leaf</tissue>
    </source>
</reference>
<dbReference type="PANTHER" id="PTHR14155:SF627">
    <property type="entry name" value="OS06G0192800 PROTEIN"/>
    <property type="match status" value="1"/>
</dbReference>
<comment type="caution">
    <text evidence="12">The sequence shown here is derived from an EMBL/GenBank/DDBJ whole genome shotgun (WGS) entry which is preliminary data.</text>
</comment>
<accession>A0A4S4EQ81</accession>
<evidence type="ECO:0000256" key="5">
    <source>
        <dbReference type="ARBA" id="ARBA00022786"/>
    </source>
</evidence>
<keyword evidence="10" id="KW-0472">Membrane</keyword>
<dbReference type="EMBL" id="SDRB02003066">
    <property type="protein sequence ID" value="THG18445.1"/>
    <property type="molecule type" value="Genomic_DNA"/>
</dbReference>
<protein>
    <recommendedName>
        <fullName evidence="2">RING-type E3 ubiquitin transferase</fullName>
        <ecNumber evidence="2">2.3.2.27</ecNumber>
    </recommendedName>
</protein>
<evidence type="ECO:0000256" key="10">
    <source>
        <dbReference type="SAM" id="Phobius"/>
    </source>
</evidence>
<dbReference type="Pfam" id="PF13639">
    <property type="entry name" value="zf-RING_2"/>
    <property type="match status" value="1"/>
</dbReference>
<keyword evidence="10" id="KW-0812">Transmembrane</keyword>
<dbReference type="GO" id="GO:0061630">
    <property type="term" value="F:ubiquitin protein ligase activity"/>
    <property type="evidence" value="ECO:0007669"/>
    <property type="project" value="UniProtKB-EC"/>
</dbReference>
<dbReference type="Proteomes" id="UP000306102">
    <property type="component" value="Unassembled WGS sequence"/>
</dbReference>
<evidence type="ECO:0000259" key="11">
    <source>
        <dbReference type="PROSITE" id="PS50089"/>
    </source>
</evidence>
<keyword evidence="13" id="KW-1185">Reference proteome</keyword>
<dbReference type="Gene3D" id="3.30.40.10">
    <property type="entry name" value="Zinc/RING finger domain, C3HC4 (zinc finger)"/>
    <property type="match status" value="1"/>
</dbReference>
<proteinExistence type="inferred from homology"/>
<dbReference type="GO" id="GO:0008270">
    <property type="term" value="F:zinc ion binding"/>
    <property type="evidence" value="ECO:0007669"/>
    <property type="project" value="UniProtKB-KW"/>
</dbReference>
<evidence type="ECO:0000256" key="8">
    <source>
        <dbReference type="PROSITE-ProRule" id="PRU00175"/>
    </source>
</evidence>
<gene>
    <name evidence="12" type="ORF">TEA_023789</name>
</gene>
<dbReference type="PROSITE" id="PS50089">
    <property type="entry name" value="ZF_RING_2"/>
    <property type="match status" value="1"/>
</dbReference>
<name>A0A4S4EQ81_CAMSN</name>
<evidence type="ECO:0000256" key="1">
    <source>
        <dbReference type="ARBA" id="ARBA00000900"/>
    </source>
</evidence>
<dbReference type="GO" id="GO:0016567">
    <property type="term" value="P:protein ubiquitination"/>
    <property type="evidence" value="ECO:0007669"/>
    <property type="project" value="UniProtKB-UniPathway"/>
</dbReference>
<evidence type="ECO:0000256" key="7">
    <source>
        <dbReference type="ARBA" id="ARBA00024209"/>
    </source>
</evidence>
<evidence type="ECO:0000313" key="12">
    <source>
        <dbReference type="EMBL" id="THG18445.1"/>
    </source>
</evidence>
<sequence length="180" mass="19230">MHTPPPPLLTAPISFPPATHSSISNHASPSFPFLSILILVAVIFLMYAAFFAIKCPPNPVTRLGRISGELAENPRTHNPIANNTDHLVSSVTYKAAPHGGECPVCLSAFMDGEVVREVNVCKHLFHSACIDMWLCSHSDCPVCRAFIGTRRSKPPRPPAAAADGGEGDIRQGLPDSASLV</sequence>
<dbReference type="InterPro" id="IPR053238">
    <property type="entry name" value="RING-H2_zinc_finger"/>
</dbReference>